<evidence type="ECO:0000313" key="4">
    <source>
        <dbReference type="Proteomes" id="UP000190888"/>
    </source>
</evidence>
<feature type="signal peptide" evidence="1">
    <location>
        <begin position="1"/>
        <end position="21"/>
    </location>
</feature>
<gene>
    <name evidence="3" type="ORF">SAMN04488132_10381</name>
</gene>
<keyword evidence="3" id="KW-0378">Hydrolase</keyword>
<keyword evidence="3" id="KW-0645">Protease</keyword>
<dbReference type="SUPFAM" id="SSF56935">
    <property type="entry name" value="Porins"/>
    <property type="match status" value="1"/>
</dbReference>
<feature type="chain" id="PRO_5012368743" evidence="1">
    <location>
        <begin position="22"/>
        <end position="938"/>
    </location>
</feature>
<dbReference type="Proteomes" id="UP000190888">
    <property type="component" value="Unassembled WGS sequence"/>
</dbReference>
<protein>
    <submittedName>
        <fullName evidence="3">Carboxypeptidase regulatory-like domain-containing protein</fullName>
    </submittedName>
</protein>
<proteinExistence type="predicted"/>
<dbReference type="Gene3D" id="2.60.40.1120">
    <property type="entry name" value="Carboxypeptidase-like, regulatory domain"/>
    <property type="match status" value="1"/>
</dbReference>
<dbReference type="AlphaFoldDB" id="A0A1T4LZN7"/>
<dbReference type="SUPFAM" id="SSF49464">
    <property type="entry name" value="Carboxypeptidase regulatory domain-like"/>
    <property type="match status" value="1"/>
</dbReference>
<evidence type="ECO:0000313" key="3">
    <source>
        <dbReference type="EMBL" id="SJZ60199.1"/>
    </source>
</evidence>
<accession>A0A1T4LZN7</accession>
<dbReference type="Pfam" id="PF14905">
    <property type="entry name" value="OMP_b-brl_3"/>
    <property type="match status" value="1"/>
</dbReference>
<organism evidence="3 4">
    <name type="scientific">Sediminibacterium ginsengisoli</name>
    <dbReference type="NCBI Taxonomy" id="413434"/>
    <lineage>
        <taxon>Bacteria</taxon>
        <taxon>Pseudomonadati</taxon>
        <taxon>Bacteroidota</taxon>
        <taxon>Chitinophagia</taxon>
        <taxon>Chitinophagales</taxon>
        <taxon>Chitinophagaceae</taxon>
        <taxon>Sediminibacterium</taxon>
    </lineage>
</organism>
<evidence type="ECO:0000256" key="1">
    <source>
        <dbReference type="SAM" id="SignalP"/>
    </source>
</evidence>
<dbReference type="RefSeq" id="WP_176112922.1">
    <property type="nucleotide sequence ID" value="NZ_FUWH01000003.1"/>
</dbReference>
<keyword evidence="3" id="KW-0121">Carboxypeptidase</keyword>
<reference evidence="3 4" key="1">
    <citation type="submission" date="2017-02" db="EMBL/GenBank/DDBJ databases">
        <authorList>
            <person name="Peterson S.W."/>
        </authorList>
    </citation>
    <scope>NUCLEOTIDE SEQUENCE [LARGE SCALE GENOMIC DNA]</scope>
    <source>
        <strain evidence="3 4">DSM 22335</strain>
    </source>
</reference>
<evidence type="ECO:0000259" key="2">
    <source>
        <dbReference type="Pfam" id="PF14905"/>
    </source>
</evidence>
<dbReference type="GO" id="GO:0004180">
    <property type="term" value="F:carboxypeptidase activity"/>
    <property type="evidence" value="ECO:0007669"/>
    <property type="project" value="UniProtKB-KW"/>
</dbReference>
<sequence length="938" mass="103955">MYRLLTLTLFLLLSFTATLSAQERIPAIKGSVYDTAVNRGMAYATVSIVNAKDSTLISFVRADSSGNFKIPSLSKGKYLLSASYVGYVPLWKEIEMPEGGHLDMGRMIMTDLTHAGDVTVTARRPPVTINNDTVEFNAENFKTAPNAVVEDMLKKMPGMTVDPDGTVRVNGQRINRVLVNGKEFFTGDPKLATRNLDADAIDKVQLFDKKSDRAQFTGVDDGQSEKTLNLKLKKDRNNALFGRVTAGAGTKERYDGQTNINKFNGDQQLSFLGMANNTNRQGFTLSDVLNFSGDLSRGLRSGGGGITIRNVGGEDNGLPVTGLGQNQQGVARTFAGGVNYNNNWNQKTDLNTSGMMSDISLNTDRSTNRQNLAGNGGFNYQSNSNTTRNSKQQRWNAAIDQKIDSFAAIKFTPLITAQQNDSRTHNSFLSTDNNNVKLNEGFTDSRTHSEALNMGGTVLYRQRTNKKGRTISATLTANYNDSKQNGDLNTKNTYYNAGVFLKDSIINQKNTRNAVTRNFGLNVAYTEPIGKRSLLEATAFYNTNTGESDRRTYDYNSGSGKYDQENLLLTNDFSNRYNYGGGSLNLRSNQPKFTFSGGATMQATRLESINNTNNNTIRQSFTDVLPNASFQYRFATSRSLSLNMNTSVTQPSTSQLQPIKDISDPLNTYTGNPNLKRSYMQSVSLNYFSANTYTQRNFFAFINVAKTNNAIVNSDQVINGIRTSMPVNANGQMFIFGNASYGFAVKKLRSRFELGMGTNYTKTISFLNGQQNNIENTSISPSFTWSFSKENVLDLQASARLNISKAKYSLQPQFGTNYLQQTYNMDATAYLPFGFILNNTFNYTVNSGRADGFNIQVPFWNASLAKGFLKGKRAEVKLSVFDLLNKNQGINRSANQNYIEDTRYNVLQRYFLLGFTYRLNKAASSRPNVVIRSFSAGG</sequence>
<dbReference type="EMBL" id="FUWH01000003">
    <property type="protein sequence ID" value="SJZ60199.1"/>
    <property type="molecule type" value="Genomic_DNA"/>
</dbReference>
<dbReference type="InterPro" id="IPR008969">
    <property type="entry name" value="CarboxyPept-like_regulatory"/>
</dbReference>
<dbReference type="STRING" id="413434.SAMN04488132_10381"/>
<dbReference type="InterPro" id="IPR041700">
    <property type="entry name" value="OMP_b-brl_3"/>
</dbReference>
<keyword evidence="1" id="KW-0732">Signal</keyword>
<feature type="domain" description="Outer membrane protein beta-barrel" evidence="2">
    <location>
        <begin position="463"/>
        <end position="917"/>
    </location>
</feature>
<name>A0A1T4LZN7_9BACT</name>
<dbReference type="Pfam" id="PF13620">
    <property type="entry name" value="CarboxypepD_reg"/>
    <property type="match status" value="1"/>
</dbReference>
<keyword evidence="4" id="KW-1185">Reference proteome</keyword>